<dbReference type="Proteomes" id="UP000432715">
    <property type="component" value="Unassembled WGS sequence"/>
</dbReference>
<proteinExistence type="inferred from homology"/>
<dbReference type="GO" id="GO:0009424">
    <property type="term" value="C:bacterial-type flagellum hook"/>
    <property type="evidence" value="ECO:0007669"/>
    <property type="project" value="TreeGrafter"/>
</dbReference>
<dbReference type="GO" id="GO:0071978">
    <property type="term" value="P:bacterial-type flagellum-dependent swarming motility"/>
    <property type="evidence" value="ECO:0007669"/>
    <property type="project" value="TreeGrafter"/>
</dbReference>
<sequence length="475" mass="50953">MMRSMFSAVSGLRAHQTRMDVIGNNIANVNTVGFKGSRVTFQEVFSQTVRGAGSPQGGRGGTNPQQIGLGINVASMDTFHIRGAVERTDYNTDLMINGDGFFIVADDPNFLNRSYTRGGNFALDEAGNLVTADGFRVLGYMADENGVLKSNLEGLQISKAVTFDAKVTANVGFESNLDSETVIYTGTDPVVEVGGTTTADSVYRTILQDPSSPYDATSNPVIKYEINPIHEDKVARETSYQVYDNLGGIHQIKQVFVKVPGVTGPPDLSQFRVETFYVKENGEMIHATAGAGITGTAPTLQFDTNGKIVGGLNAAYQIDEALTNGAGDFTFDVDFSKLTMFANTSTASATKIDGYKQGTLSEFTIASTGEVMGIFDNGQRRILGQIALANFKNPAGLEKTSANMYRTTSNSGQAMEGVPGAGGFGNLNPGALEMSNVDLSREFTNMITTQRGFQANSRIITTSDEMLQEVVNMKR</sequence>
<dbReference type="PANTHER" id="PTHR30435">
    <property type="entry name" value="FLAGELLAR PROTEIN"/>
    <property type="match status" value="1"/>
</dbReference>
<keyword evidence="4 5" id="KW-0975">Bacterial flagellum</keyword>
<comment type="caution">
    <text evidence="10">The sequence shown here is derived from an EMBL/GenBank/DDBJ whole genome shotgun (WGS) entry which is preliminary data.</text>
</comment>
<dbReference type="InterPro" id="IPR037925">
    <property type="entry name" value="FlgE/F/G-like"/>
</dbReference>
<evidence type="ECO:0000256" key="3">
    <source>
        <dbReference type="ARBA" id="ARBA00019015"/>
    </source>
</evidence>
<evidence type="ECO:0000256" key="5">
    <source>
        <dbReference type="RuleBase" id="RU362116"/>
    </source>
</evidence>
<dbReference type="InterPro" id="IPR001444">
    <property type="entry name" value="Flag_bb_rod_N"/>
</dbReference>
<dbReference type="Pfam" id="PF22692">
    <property type="entry name" value="LlgE_F_G_D1"/>
    <property type="match status" value="1"/>
</dbReference>
<keyword evidence="10" id="KW-0282">Flagellum</keyword>
<dbReference type="NCBIfam" id="TIGR03506">
    <property type="entry name" value="FlgEFG_subfam"/>
    <property type="match status" value="1"/>
</dbReference>
<organism evidence="10 11">
    <name type="scientific">Alkaliphilus pronyensis</name>
    <dbReference type="NCBI Taxonomy" id="1482732"/>
    <lineage>
        <taxon>Bacteria</taxon>
        <taxon>Bacillati</taxon>
        <taxon>Bacillota</taxon>
        <taxon>Clostridia</taxon>
        <taxon>Peptostreptococcales</taxon>
        <taxon>Natronincolaceae</taxon>
        <taxon>Alkaliphilus</taxon>
    </lineage>
</organism>
<name>A0A6I0F0N2_9FIRM</name>
<evidence type="ECO:0000256" key="1">
    <source>
        <dbReference type="ARBA" id="ARBA00004117"/>
    </source>
</evidence>
<evidence type="ECO:0000313" key="10">
    <source>
        <dbReference type="EMBL" id="KAB3535878.1"/>
    </source>
</evidence>
<dbReference type="AlphaFoldDB" id="A0A6I0F0N2"/>
<dbReference type="OrthoDB" id="9804559at2"/>
<dbReference type="SUPFAM" id="SSF117143">
    <property type="entry name" value="Flagellar hook protein flgE"/>
    <property type="match status" value="1"/>
</dbReference>
<gene>
    <name evidence="10" type="ORF">F8154_05005</name>
</gene>
<feature type="domain" description="Flagellar basal body rod protein N-terminal" evidence="6">
    <location>
        <begin position="7"/>
        <end position="35"/>
    </location>
</feature>
<feature type="domain" description="Flagellar hook protein FlgE D2" evidence="8">
    <location>
        <begin position="216"/>
        <end position="355"/>
    </location>
</feature>
<dbReference type="InterPro" id="IPR010930">
    <property type="entry name" value="Flg_bb/hook_C_dom"/>
</dbReference>
<accession>A0A6I0F0N2</accession>
<evidence type="ECO:0000259" key="8">
    <source>
        <dbReference type="Pfam" id="PF07559"/>
    </source>
</evidence>
<dbReference type="PANTHER" id="PTHR30435:SF1">
    <property type="entry name" value="FLAGELLAR HOOK PROTEIN FLGE"/>
    <property type="match status" value="1"/>
</dbReference>
<dbReference type="Pfam" id="PF07559">
    <property type="entry name" value="FlgE_D2"/>
    <property type="match status" value="1"/>
</dbReference>
<dbReference type="InterPro" id="IPR037058">
    <property type="entry name" value="Falgellar_hook_FlgE_sf"/>
</dbReference>
<dbReference type="GO" id="GO:0005829">
    <property type="term" value="C:cytosol"/>
    <property type="evidence" value="ECO:0007669"/>
    <property type="project" value="TreeGrafter"/>
</dbReference>
<evidence type="ECO:0000256" key="2">
    <source>
        <dbReference type="ARBA" id="ARBA00009677"/>
    </source>
</evidence>
<evidence type="ECO:0000259" key="7">
    <source>
        <dbReference type="Pfam" id="PF06429"/>
    </source>
</evidence>
<dbReference type="RefSeq" id="WP_151860505.1">
    <property type="nucleotide sequence ID" value="NZ_WBZC01000014.1"/>
</dbReference>
<protein>
    <recommendedName>
        <fullName evidence="3 5">Flagellar hook protein FlgE</fullName>
    </recommendedName>
</protein>
<keyword evidence="11" id="KW-1185">Reference proteome</keyword>
<dbReference type="EMBL" id="WBZC01000014">
    <property type="protein sequence ID" value="KAB3535878.1"/>
    <property type="molecule type" value="Genomic_DNA"/>
</dbReference>
<evidence type="ECO:0000259" key="9">
    <source>
        <dbReference type="Pfam" id="PF22692"/>
    </source>
</evidence>
<dbReference type="Pfam" id="PF06429">
    <property type="entry name" value="Flg_bbr_C"/>
    <property type="match status" value="1"/>
</dbReference>
<dbReference type="InterPro" id="IPR053967">
    <property type="entry name" value="LlgE_F_G-like_D1"/>
</dbReference>
<evidence type="ECO:0000259" key="6">
    <source>
        <dbReference type="Pfam" id="PF00460"/>
    </source>
</evidence>
<feature type="domain" description="Flagellar basal-body/hook protein C-terminal" evidence="7">
    <location>
        <begin position="429"/>
        <end position="473"/>
    </location>
</feature>
<feature type="domain" description="Flagellar hook protein FlgE/F/G-like D1" evidence="9">
    <location>
        <begin position="95"/>
        <end position="156"/>
    </location>
</feature>
<keyword evidence="10" id="KW-0966">Cell projection</keyword>
<dbReference type="InterPro" id="IPR020013">
    <property type="entry name" value="Flagellar_FlgE/F/G"/>
</dbReference>
<comment type="subcellular location">
    <subcellularLocation>
        <location evidence="1 5">Bacterial flagellum basal body</location>
    </subcellularLocation>
</comment>
<keyword evidence="10" id="KW-0969">Cilium</keyword>
<dbReference type="Gene3D" id="2.60.98.20">
    <property type="entry name" value="Flagellar hook protein FlgE"/>
    <property type="match status" value="1"/>
</dbReference>
<dbReference type="InterPro" id="IPR011491">
    <property type="entry name" value="FlgE_D2"/>
</dbReference>
<evidence type="ECO:0000256" key="4">
    <source>
        <dbReference type="ARBA" id="ARBA00023143"/>
    </source>
</evidence>
<comment type="similarity">
    <text evidence="2 5">Belongs to the flagella basal body rod proteins family.</text>
</comment>
<dbReference type="Pfam" id="PF00460">
    <property type="entry name" value="Flg_bb_rod"/>
    <property type="match status" value="1"/>
</dbReference>
<comment type="function">
    <text evidence="5">A flexible structure which links the flagellar filament to the drive apparatus in the basal body.</text>
</comment>
<evidence type="ECO:0000313" key="11">
    <source>
        <dbReference type="Proteomes" id="UP000432715"/>
    </source>
</evidence>
<dbReference type="GO" id="GO:0009425">
    <property type="term" value="C:bacterial-type flagellum basal body"/>
    <property type="evidence" value="ECO:0007669"/>
    <property type="project" value="UniProtKB-SubCell"/>
</dbReference>
<reference evidence="10 11" key="1">
    <citation type="submission" date="2019-10" db="EMBL/GenBank/DDBJ databases">
        <title>Alkaliphilus serpentinus sp. nov. and Alkaliphilus pronyensis sp. nov., two novel anaerobic alkaliphilic species isolated from the serpentinized-hosted hydrothermal field of the Prony Bay (New Caledonia).</title>
        <authorList>
            <person name="Postec A."/>
        </authorList>
    </citation>
    <scope>NUCLEOTIDE SEQUENCE [LARGE SCALE GENOMIC DNA]</scope>
    <source>
        <strain evidence="10 11">LacV</strain>
    </source>
</reference>